<feature type="compositionally biased region" description="Basic and acidic residues" evidence="1">
    <location>
        <begin position="381"/>
        <end position="396"/>
    </location>
</feature>
<evidence type="ECO:0000259" key="2">
    <source>
        <dbReference type="Pfam" id="PF17667"/>
    </source>
</evidence>
<evidence type="ECO:0000313" key="3">
    <source>
        <dbReference type="EMBL" id="KAG9248789.1"/>
    </source>
</evidence>
<dbReference type="PANTHER" id="PTHR38248">
    <property type="entry name" value="FUNK1 6"/>
    <property type="match status" value="1"/>
</dbReference>
<dbReference type="OrthoDB" id="5584477at2759"/>
<protein>
    <recommendedName>
        <fullName evidence="2">Fungal-type protein kinase domain-containing protein</fullName>
    </recommendedName>
</protein>
<keyword evidence="4" id="KW-1185">Reference proteome</keyword>
<evidence type="ECO:0000256" key="1">
    <source>
        <dbReference type="SAM" id="MobiDB-lite"/>
    </source>
</evidence>
<proteinExistence type="predicted"/>
<feature type="domain" description="Fungal-type protein kinase" evidence="2">
    <location>
        <begin position="209"/>
        <end position="533"/>
    </location>
</feature>
<dbReference type="Proteomes" id="UP000887226">
    <property type="component" value="Unassembled WGS sequence"/>
</dbReference>
<dbReference type="PANTHER" id="PTHR38248:SF2">
    <property type="entry name" value="FUNK1 11"/>
    <property type="match status" value="1"/>
</dbReference>
<dbReference type="InterPro" id="IPR040976">
    <property type="entry name" value="Pkinase_fungal"/>
</dbReference>
<dbReference type="EMBL" id="MU253743">
    <property type="protein sequence ID" value="KAG9248789.1"/>
    <property type="molecule type" value="Genomic_DNA"/>
</dbReference>
<gene>
    <name evidence="3" type="ORF">BJ878DRAFT_579890</name>
</gene>
<reference evidence="3" key="1">
    <citation type="journal article" date="2021" name="IMA Fungus">
        <title>Genomic characterization of three marine fungi, including Emericellopsis atlantica sp. nov. with signatures of a generalist lifestyle and marine biomass degradation.</title>
        <authorList>
            <person name="Hagestad O.C."/>
            <person name="Hou L."/>
            <person name="Andersen J.H."/>
            <person name="Hansen E.H."/>
            <person name="Altermark B."/>
            <person name="Li C."/>
            <person name="Kuhnert E."/>
            <person name="Cox R.J."/>
            <person name="Crous P.W."/>
            <person name="Spatafora J.W."/>
            <person name="Lail K."/>
            <person name="Amirebrahimi M."/>
            <person name="Lipzen A."/>
            <person name="Pangilinan J."/>
            <person name="Andreopoulos W."/>
            <person name="Hayes R.D."/>
            <person name="Ng V."/>
            <person name="Grigoriev I.V."/>
            <person name="Jackson S.A."/>
            <person name="Sutton T.D.S."/>
            <person name="Dobson A.D.W."/>
            <person name="Rama T."/>
        </authorList>
    </citation>
    <scope>NUCLEOTIDE SEQUENCE</scope>
    <source>
        <strain evidence="3">TRa3180A</strain>
    </source>
</reference>
<comment type="caution">
    <text evidence="3">The sequence shown here is derived from an EMBL/GenBank/DDBJ whole genome shotgun (WGS) entry which is preliminary data.</text>
</comment>
<name>A0A9P8CIV3_9HELO</name>
<organism evidence="3 4">
    <name type="scientific">Calycina marina</name>
    <dbReference type="NCBI Taxonomy" id="1763456"/>
    <lineage>
        <taxon>Eukaryota</taxon>
        <taxon>Fungi</taxon>
        <taxon>Dikarya</taxon>
        <taxon>Ascomycota</taxon>
        <taxon>Pezizomycotina</taxon>
        <taxon>Leotiomycetes</taxon>
        <taxon>Helotiales</taxon>
        <taxon>Pezizellaceae</taxon>
        <taxon>Calycina</taxon>
    </lineage>
</organism>
<accession>A0A9P8CIV3</accession>
<feature type="region of interest" description="Disordered" evidence="1">
    <location>
        <begin position="358"/>
        <end position="402"/>
    </location>
</feature>
<sequence>MPEDIEDLVLDLVGTLQTFPAARVLRSRIDRKTRLRADLFDLGSKVGSSNFDIKSAIPLVKLVVNNAPDLEIWRRVFDLIALTSPKQLTMPTAFEKAIFETPLRSSSASRGGLSRRATNGWAEPSTQISFFEWFMKFQDTVLSRLDRGFYTSANKVLRGLEADRKLDISSLPLTLPYFGNHAREVSGSKPERRSVPGFTICGCDWVWVGLNTFIKRDGNGKYIVTRDVRNCLEDKPIATTNLIVCRGTTCYRGKRPGSTGWEYVVKFAWSSDKRQREGELSKLAKERGVTGITVWCNHEQISVDGDPDMISHFRRNMKFGTPRKLSSKVSWVDGSTESSRAYSKTSLRGRSRSSAVHSIGLGVVSSSTTTSSSGQKRKREGRLDEGSRLKRSKSDGSHISGANVRIKEGELDVIAAHSIQETMVDSSADCRNEWQPNNVDSIREAGADSLTDCESETSLLEDGKILHREIYENNIIFTELPAEEASKGRLIDLDLAKKLDSMPSGARHQAGAMQFIAIEVPAGNGNTYRHDLEQKPNKLTRPKTNMLRGWYAGICTEIARNKVVDKGKTQFENIIAEFAPKFENLIPLARELRSILFPVRDGDIFTGTFHDHDITYDGVIMAFNTVIGTPEKEEQVNV</sequence>
<evidence type="ECO:0000313" key="4">
    <source>
        <dbReference type="Proteomes" id="UP000887226"/>
    </source>
</evidence>
<dbReference type="Pfam" id="PF17667">
    <property type="entry name" value="Pkinase_fungal"/>
    <property type="match status" value="1"/>
</dbReference>
<dbReference type="AlphaFoldDB" id="A0A9P8CIV3"/>